<dbReference type="PANTHER" id="PTHR42993:SF1">
    <property type="entry name" value="MAOC-LIKE DEHYDRATASE DOMAIN-CONTAINING PROTEIN"/>
    <property type="match status" value="1"/>
</dbReference>
<protein>
    <submittedName>
        <fullName evidence="2">Acyl dehydratase</fullName>
    </submittedName>
</protein>
<dbReference type="OrthoDB" id="9801735at2"/>
<dbReference type="RefSeq" id="WP_091641163.1">
    <property type="nucleotide sequence ID" value="NZ_FOEG01000002.1"/>
</dbReference>
<dbReference type="PANTHER" id="PTHR42993">
    <property type="entry name" value="MAOC-LIKE DEHYDRATASE DOMAIN-CONTAINING PROTEIN"/>
    <property type="match status" value="1"/>
</dbReference>
<sequence length="152" mass="16646">MLVVNGLDELRAQSGKDLGRTDWVTVDQARINAFAEATGDHQWIHVDEARCRRESPYGQTIAHGFLTISLLPMLAQQLLEIQGVSARINYGLNKLRFTGPVPAGARVRLHQVIKDVSDRDDGSVQLTADVTIEVEGQDKPACIAESVSLCLP</sequence>
<dbReference type="Gene3D" id="3.10.129.10">
    <property type="entry name" value="Hotdog Thioesterase"/>
    <property type="match status" value="1"/>
</dbReference>
<dbReference type="AlphaFoldDB" id="A0A1H8S0X0"/>
<name>A0A1H8S0X0_9GAMM</name>
<dbReference type="InterPro" id="IPR039375">
    <property type="entry name" value="NodN-like"/>
</dbReference>
<dbReference type="STRING" id="406100.SAMN04488052_102386"/>
<dbReference type="SUPFAM" id="SSF54637">
    <property type="entry name" value="Thioesterase/thiol ester dehydrase-isomerase"/>
    <property type="match status" value="1"/>
</dbReference>
<dbReference type="EMBL" id="FOEG01000002">
    <property type="protein sequence ID" value="SEO72187.1"/>
    <property type="molecule type" value="Genomic_DNA"/>
</dbReference>
<proteinExistence type="predicted"/>
<organism evidence="2 3">
    <name type="scientific">Aquisalimonas asiatica</name>
    <dbReference type="NCBI Taxonomy" id="406100"/>
    <lineage>
        <taxon>Bacteria</taxon>
        <taxon>Pseudomonadati</taxon>
        <taxon>Pseudomonadota</taxon>
        <taxon>Gammaproteobacteria</taxon>
        <taxon>Chromatiales</taxon>
        <taxon>Ectothiorhodospiraceae</taxon>
        <taxon>Aquisalimonas</taxon>
    </lineage>
</organism>
<gene>
    <name evidence="2" type="ORF">SAMN04488052_102386</name>
</gene>
<dbReference type="InterPro" id="IPR029069">
    <property type="entry name" value="HotDog_dom_sf"/>
</dbReference>
<reference evidence="2 3" key="1">
    <citation type="submission" date="2016-10" db="EMBL/GenBank/DDBJ databases">
        <authorList>
            <person name="de Groot N.N."/>
        </authorList>
    </citation>
    <scope>NUCLEOTIDE SEQUENCE [LARGE SCALE GENOMIC DNA]</scope>
    <source>
        <strain evidence="2 3">CGMCC 1.6291</strain>
    </source>
</reference>
<keyword evidence="3" id="KW-1185">Reference proteome</keyword>
<dbReference type="Pfam" id="PF01575">
    <property type="entry name" value="MaoC_dehydratas"/>
    <property type="match status" value="1"/>
</dbReference>
<dbReference type="InterPro" id="IPR002539">
    <property type="entry name" value="MaoC-like_dom"/>
</dbReference>
<evidence type="ECO:0000313" key="2">
    <source>
        <dbReference type="EMBL" id="SEO72187.1"/>
    </source>
</evidence>
<dbReference type="Proteomes" id="UP000199657">
    <property type="component" value="Unassembled WGS sequence"/>
</dbReference>
<feature type="domain" description="MaoC-like" evidence="1">
    <location>
        <begin position="14"/>
        <end position="128"/>
    </location>
</feature>
<evidence type="ECO:0000313" key="3">
    <source>
        <dbReference type="Proteomes" id="UP000199657"/>
    </source>
</evidence>
<dbReference type="CDD" id="cd03450">
    <property type="entry name" value="NodN"/>
    <property type="match status" value="1"/>
</dbReference>
<evidence type="ECO:0000259" key="1">
    <source>
        <dbReference type="Pfam" id="PF01575"/>
    </source>
</evidence>
<accession>A0A1H8S0X0</accession>